<feature type="domain" description="Mce/MlaD" evidence="3">
    <location>
        <begin position="38"/>
        <end position="118"/>
    </location>
</feature>
<organism evidence="4 5">
    <name type="scientific">Stygiobacter electus</name>
    <dbReference type="NCBI Taxonomy" id="3032292"/>
    <lineage>
        <taxon>Bacteria</taxon>
        <taxon>Pseudomonadati</taxon>
        <taxon>Ignavibacteriota</taxon>
        <taxon>Ignavibacteria</taxon>
        <taxon>Ignavibacteriales</taxon>
        <taxon>Melioribacteraceae</taxon>
        <taxon>Stygiobacter</taxon>
    </lineage>
</organism>
<evidence type="ECO:0000313" key="5">
    <source>
        <dbReference type="Proteomes" id="UP001221302"/>
    </source>
</evidence>
<dbReference type="Pfam" id="PF02470">
    <property type="entry name" value="MlaD"/>
    <property type="match status" value="1"/>
</dbReference>
<evidence type="ECO:0000259" key="3">
    <source>
        <dbReference type="Pfam" id="PF02470"/>
    </source>
</evidence>
<keyword evidence="2" id="KW-1133">Transmembrane helix</keyword>
<dbReference type="RefSeq" id="WP_321534910.1">
    <property type="nucleotide sequence ID" value="NZ_JARGDL010000003.1"/>
</dbReference>
<evidence type="ECO:0000313" key="4">
    <source>
        <dbReference type="EMBL" id="MDF1611143.1"/>
    </source>
</evidence>
<keyword evidence="5" id="KW-1185">Reference proteome</keyword>
<evidence type="ECO:0000256" key="2">
    <source>
        <dbReference type="SAM" id="Phobius"/>
    </source>
</evidence>
<feature type="transmembrane region" description="Helical" evidence="2">
    <location>
        <begin position="12"/>
        <end position="29"/>
    </location>
</feature>
<evidence type="ECO:0000256" key="1">
    <source>
        <dbReference type="SAM" id="Coils"/>
    </source>
</evidence>
<keyword evidence="2" id="KW-0472">Membrane</keyword>
<dbReference type="PANTHER" id="PTHR33371:SF4">
    <property type="entry name" value="INTERMEMBRANE PHOSPHOLIPID TRANSPORT SYSTEM BINDING PROTEIN MLAD"/>
    <property type="match status" value="1"/>
</dbReference>
<sequence>MLKQLEGARLGIFIFLGTVFLVLSIFLLGNKEKLFSQTIEIKTYFNQIEGLKPGAPVRLSGYDIGSVKSISLTDDSSGRVEVVMIIDVSLKKFIRIDSQAAVETEGLVGKKIVTITAGSPNATEIVDGGRIPSKNPINIAAIIDETQAIMHNINLLSKDFSEIFNRINKGEGSIGKLVNDESLYNSTVSVTQSADKSLNLITNRMDEISDIIVDATDGIKRIIVSIDSTVFDVKKLVNKIESGNGALGKLVADKNIADSVQSILTNLAKTSDYARIATNSFAENMEALKHNWLFKGYFEQRGYWNQSEYEKAIDAQLTELRKQQDILDEKIKELKELENKINSQNKK</sequence>
<gene>
    <name evidence="4" type="ORF">P0M35_03205</name>
</gene>
<dbReference type="Proteomes" id="UP001221302">
    <property type="component" value="Unassembled WGS sequence"/>
</dbReference>
<dbReference type="PANTHER" id="PTHR33371">
    <property type="entry name" value="INTERMEMBRANE PHOSPHOLIPID TRANSPORT SYSTEM BINDING PROTEIN MLAD-RELATED"/>
    <property type="match status" value="1"/>
</dbReference>
<comment type="caution">
    <text evidence="4">The sequence shown here is derived from an EMBL/GenBank/DDBJ whole genome shotgun (WGS) entry which is preliminary data.</text>
</comment>
<dbReference type="EMBL" id="JARGDL010000003">
    <property type="protein sequence ID" value="MDF1611143.1"/>
    <property type="molecule type" value="Genomic_DNA"/>
</dbReference>
<protein>
    <submittedName>
        <fullName evidence="4">MlaD family protein</fullName>
    </submittedName>
</protein>
<feature type="coiled-coil region" evidence="1">
    <location>
        <begin position="317"/>
        <end position="347"/>
    </location>
</feature>
<keyword evidence="1" id="KW-0175">Coiled coil</keyword>
<dbReference type="InterPro" id="IPR052336">
    <property type="entry name" value="MlaD_Phospholipid_Transporter"/>
</dbReference>
<reference evidence="4" key="1">
    <citation type="submission" date="2023-03" db="EMBL/GenBank/DDBJ databases">
        <title>Stygiobacter electus gen. nov., sp. nov., facultatively anaerobic thermotolerant bacterium of the class Ignavibacteria from a well of Yessentuki mineral water deposit.</title>
        <authorList>
            <person name="Podosokorskaya O.A."/>
            <person name="Elcheninov A.G."/>
            <person name="Petrova N.F."/>
            <person name="Zavarzina D.G."/>
            <person name="Kublanov I.V."/>
            <person name="Merkel A.Y."/>
        </authorList>
    </citation>
    <scope>NUCLEOTIDE SEQUENCE</scope>
    <source>
        <strain evidence="4">09-Me</strain>
    </source>
</reference>
<accession>A0AAE3TBC1</accession>
<keyword evidence="2" id="KW-0812">Transmembrane</keyword>
<dbReference type="AlphaFoldDB" id="A0AAE3TBC1"/>
<name>A0AAE3TBC1_9BACT</name>
<proteinExistence type="predicted"/>
<dbReference type="InterPro" id="IPR003399">
    <property type="entry name" value="Mce/MlaD"/>
</dbReference>